<keyword evidence="1" id="KW-0812">Transmembrane</keyword>
<feature type="transmembrane region" description="Helical" evidence="1">
    <location>
        <begin position="20"/>
        <end position="40"/>
    </location>
</feature>
<keyword evidence="3" id="KW-1185">Reference proteome</keyword>
<reference evidence="2 3" key="1">
    <citation type="journal article" date="2020" name="Phytopathology">
        <title>Genome Sequence Resources of Colletotrichum truncatum, C. plurivorum, C. musicola, and C. sojae: Four Species Pathogenic to Soybean (Glycine max).</title>
        <authorList>
            <person name="Rogerio F."/>
            <person name="Boufleur T.R."/>
            <person name="Ciampi-Guillardi M."/>
            <person name="Sukno S.A."/>
            <person name="Thon M.R."/>
            <person name="Massola Junior N.S."/>
            <person name="Baroncelli R."/>
        </authorList>
    </citation>
    <scope>NUCLEOTIDE SEQUENCE [LARGE SCALE GENOMIC DNA]</scope>
    <source>
        <strain evidence="2 3">LFN0009</strain>
    </source>
</reference>
<protein>
    <submittedName>
        <fullName evidence="2">Sugar transporter</fullName>
    </submittedName>
</protein>
<keyword evidence="2" id="KW-0762">Sugar transport</keyword>
<accession>A0A8H6MMX6</accession>
<keyword evidence="1" id="KW-1133">Transmembrane helix</keyword>
<gene>
    <name evidence="2" type="ORF">CSOJ01_12183</name>
</gene>
<proteinExistence type="predicted"/>
<keyword evidence="2" id="KW-0813">Transport</keyword>
<evidence type="ECO:0000313" key="3">
    <source>
        <dbReference type="Proteomes" id="UP000652219"/>
    </source>
</evidence>
<keyword evidence="1" id="KW-0472">Membrane</keyword>
<organism evidence="2 3">
    <name type="scientific">Colletotrichum sojae</name>
    <dbReference type="NCBI Taxonomy" id="2175907"/>
    <lineage>
        <taxon>Eukaryota</taxon>
        <taxon>Fungi</taxon>
        <taxon>Dikarya</taxon>
        <taxon>Ascomycota</taxon>
        <taxon>Pezizomycotina</taxon>
        <taxon>Sordariomycetes</taxon>
        <taxon>Hypocreomycetidae</taxon>
        <taxon>Glomerellales</taxon>
        <taxon>Glomerellaceae</taxon>
        <taxon>Colletotrichum</taxon>
        <taxon>Colletotrichum orchidearum species complex</taxon>
    </lineage>
</organism>
<comment type="caution">
    <text evidence="2">The sequence shown here is derived from an EMBL/GenBank/DDBJ whole genome shotgun (WGS) entry which is preliminary data.</text>
</comment>
<evidence type="ECO:0000256" key="1">
    <source>
        <dbReference type="SAM" id="Phobius"/>
    </source>
</evidence>
<sequence>MQVVKSELPHTSLRDKSVMLPWSVVNACNFLVMFTLPYLIQPEWKATGLGSALTRLENGGNNALEGKTGEVTLLRSDARRKQER</sequence>
<dbReference type="EMBL" id="WIGN01000304">
    <property type="protein sequence ID" value="KAF6800368.1"/>
    <property type="molecule type" value="Genomic_DNA"/>
</dbReference>
<name>A0A8H6MMX6_9PEZI</name>
<dbReference type="Proteomes" id="UP000652219">
    <property type="component" value="Unassembled WGS sequence"/>
</dbReference>
<dbReference type="AlphaFoldDB" id="A0A8H6MMX6"/>
<evidence type="ECO:0000313" key="2">
    <source>
        <dbReference type="EMBL" id="KAF6800368.1"/>
    </source>
</evidence>